<dbReference type="RefSeq" id="XP_018330216.1">
    <property type="nucleotide sequence ID" value="XM_018474714.1"/>
</dbReference>
<dbReference type="GO" id="GO:0030060">
    <property type="term" value="F:L-malate dehydrogenase (NAD+) activity"/>
    <property type="evidence" value="ECO:0007669"/>
    <property type="project" value="UniProtKB-EC"/>
</dbReference>
<evidence type="ECO:0000256" key="8">
    <source>
        <dbReference type="SAM" id="Phobius"/>
    </source>
</evidence>
<dbReference type="OrthoDB" id="4069699at2759"/>
<dbReference type="SUPFAM" id="SSF51735">
    <property type="entry name" value="NAD(P)-binding Rossmann-fold domains"/>
    <property type="match status" value="1"/>
</dbReference>
<evidence type="ECO:0000256" key="4">
    <source>
        <dbReference type="ARBA" id="ARBA00023002"/>
    </source>
</evidence>
<gene>
    <name evidence="12" type="primary">LOC108740408</name>
</gene>
<dbReference type="InParanoid" id="A0A1W4X261"/>
<feature type="domain" description="Lactate/malate dehydrogenase N-terminal" evidence="9">
    <location>
        <begin position="12"/>
        <end position="158"/>
    </location>
</feature>
<evidence type="ECO:0000256" key="1">
    <source>
        <dbReference type="ARBA" id="ARBA00009613"/>
    </source>
</evidence>
<dbReference type="Proteomes" id="UP000192223">
    <property type="component" value="Unplaced"/>
</dbReference>
<dbReference type="InterPro" id="IPR001236">
    <property type="entry name" value="Lactate/malate_DH_N"/>
</dbReference>
<dbReference type="EC" id="1.1.1.37" evidence="2"/>
<dbReference type="Gene3D" id="3.90.110.10">
    <property type="entry name" value="Lactate dehydrogenase/glycoside hydrolase, family 4, C-terminal"/>
    <property type="match status" value="1"/>
</dbReference>
<evidence type="ECO:0000256" key="2">
    <source>
        <dbReference type="ARBA" id="ARBA00012995"/>
    </source>
</evidence>
<dbReference type="FunFam" id="3.40.50.720:FF:000010">
    <property type="entry name" value="Malate dehydrogenase"/>
    <property type="match status" value="1"/>
</dbReference>
<evidence type="ECO:0000313" key="12">
    <source>
        <dbReference type="RefSeq" id="XP_018330216.1"/>
    </source>
</evidence>
<dbReference type="Pfam" id="PF00056">
    <property type="entry name" value="Ldh_1_N"/>
    <property type="match status" value="1"/>
</dbReference>
<comment type="similarity">
    <text evidence="1">Belongs to the LDH/MDH superfamily. MDH type 2 family.</text>
</comment>
<name>A0A1W4X261_AGRPL</name>
<accession>A0A1W4X261</accession>
<dbReference type="AlphaFoldDB" id="A0A1W4X261"/>
<keyword evidence="8" id="KW-0812">Transmembrane</keyword>
<dbReference type="GO" id="GO:0006108">
    <property type="term" value="P:malate metabolic process"/>
    <property type="evidence" value="ECO:0007669"/>
    <property type="project" value="InterPro"/>
</dbReference>
<dbReference type="InterPro" id="IPR036291">
    <property type="entry name" value="NAD(P)-bd_dom_sf"/>
</dbReference>
<dbReference type="KEGG" id="apln:108740408"/>
<proteinExistence type="inferred from homology"/>
<dbReference type="Gene3D" id="3.40.50.720">
    <property type="entry name" value="NAD(P)-binding Rossmann-like Domain"/>
    <property type="match status" value="1"/>
</dbReference>
<feature type="binding site" evidence="6">
    <location>
        <position position="111"/>
    </location>
    <ligand>
        <name>NAD(+)</name>
        <dbReference type="ChEBI" id="CHEBI:57540"/>
    </ligand>
</feature>
<dbReference type="InterPro" id="IPR010945">
    <property type="entry name" value="Malate_DH_type2"/>
</dbReference>
<keyword evidence="11" id="KW-1185">Reference proteome</keyword>
<dbReference type="PANTHER" id="PTHR23382">
    <property type="entry name" value="MALATE DEHYDROGENASE"/>
    <property type="match status" value="1"/>
</dbReference>
<dbReference type="STRING" id="224129.A0A1W4X261"/>
<feature type="binding site" evidence="6">
    <location>
        <position position="48"/>
    </location>
    <ligand>
        <name>NAD(+)</name>
        <dbReference type="ChEBI" id="CHEBI:57540"/>
    </ligand>
</feature>
<dbReference type="SUPFAM" id="SSF56327">
    <property type="entry name" value="LDH C-terminal domain-like"/>
    <property type="match status" value="1"/>
</dbReference>
<keyword evidence="4 7" id="KW-0560">Oxidoreductase</keyword>
<sequence length="338" mass="37242">MAQADKCQRPLRVLITAAAGHVAYSLVFMIAKGACFGPKVPIVLILYDVPENQDSLHGLAVELNDCCYPLLNGIEITPDIQLAFGNFSVAYLLASSPHKPGIQRGDLIEANAPEFKSYGEALEKYSRKNVKVIVYGDCMNTNLFICSKYAPSMPQENFTTVAQLNINRVKAQVALKLGVPPTCVRNVIVWGNDSSTTVCDISKAKVIIDENEVKVKKAIDDCNWIQHELPSIVQRREDDIVDCQEKSAGISAAKALAQHTRFLFSICVPRSYICMGVFSDGSYGVPCDVVSFFPVCIEDCKWTINKNLSPSQFIRDLIILSGCELEQERDKALAILEG</sequence>
<dbReference type="InterPro" id="IPR015955">
    <property type="entry name" value="Lactate_DH/Glyco_Ohase_4_C"/>
</dbReference>
<evidence type="ECO:0000256" key="7">
    <source>
        <dbReference type="RuleBase" id="RU003369"/>
    </source>
</evidence>
<evidence type="ECO:0000259" key="9">
    <source>
        <dbReference type="Pfam" id="PF00056"/>
    </source>
</evidence>
<keyword evidence="8" id="KW-0472">Membrane</keyword>
<dbReference type="GeneID" id="108740408"/>
<keyword evidence="8" id="KW-1133">Transmembrane helix</keyword>
<protein>
    <recommendedName>
        <fullName evidence="3">Malate dehydrogenase, cytoplasmic</fullName>
        <ecNumber evidence="2">1.1.1.37</ecNumber>
    </recommendedName>
</protein>
<reference evidence="12" key="1">
    <citation type="submission" date="2025-08" db="UniProtKB">
        <authorList>
            <consortium name="RefSeq"/>
        </authorList>
    </citation>
    <scope>IDENTIFICATION</scope>
    <source>
        <tissue evidence="12">Entire body</tissue>
    </source>
</reference>
<keyword evidence="5 6" id="KW-0520">NAD</keyword>
<evidence type="ECO:0000256" key="5">
    <source>
        <dbReference type="ARBA" id="ARBA00023027"/>
    </source>
</evidence>
<feature type="transmembrane region" description="Helical" evidence="8">
    <location>
        <begin position="12"/>
        <end position="31"/>
    </location>
</feature>
<organism evidence="11 12">
    <name type="scientific">Agrilus planipennis</name>
    <name type="common">Emerald ash borer</name>
    <name type="synonym">Agrilus marcopoli</name>
    <dbReference type="NCBI Taxonomy" id="224129"/>
    <lineage>
        <taxon>Eukaryota</taxon>
        <taxon>Metazoa</taxon>
        <taxon>Ecdysozoa</taxon>
        <taxon>Arthropoda</taxon>
        <taxon>Hexapoda</taxon>
        <taxon>Insecta</taxon>
        <taxon>Pterygota</taxon>
        <taxon>Neoptera</taxon>
        <taxon>Endopterygota</taxon>
        <taxon>Coleoptera</taxon>
        <taxon>Polyphaga</taxon>
        <taxon>Elateriformia</taxon>
        <taxon>Buprestoidea</taxon>
        <taxon>Buprestidae</taxon>
        <taxon>Agrilinae</taxon>
        <taxon>Agrilus</taxon>
    </lineage>
</organism>
<evidence type="ECO:0000256" key="3">
    <source>
        <dbReference type="ARBA" id="ARBA00019899"/>
    </source>
</evidence>
<dbReference type="PIRSF" id="PIRSF000102">
    <property type="entry name" value="Lac_mal_DH"/>
    <property type="match status" value="1"/>
</dbReference>
<dbReference type="NCBIfam" id="NF003916">
    <property type="entry name" value="PRK05442.1"/>
    <property type="match status" value="1"/>
</dbReference>
<dbReference type="InterPro" id="IPR001557">
    <property type="entry name" value="L-lactate/malate_DH"/>
</dbReference>
<evidence type="ECO:0000259" key="10">
    <source>
        <dbReference type="Pfam" id="PF02866"/>
    </source>
</evidence>
<dbReference type="Pfam" id="PF02866">
    <property type="entry name" value="Ldh_1_C"/>
    <property type="match status" value="1"/>
</dbReference>
<feature type="domain" description="Lactate/malate dehydrogenase C-terminal" evidence="10">
    <location>
        <begin position="163"/>
        <end position="332"/>
    </location>
</feature>
<dbReference type="InterPro" id="IPR022383">
    <property type="entry name" value="Lactate/malate_DH_C"/>
</dbReference>
<evidence type="ECO:0000313" key="11">
    <source>
        <dbReference type="Proteomes" id="UP000192223"/>
    </source>
</evidence>
<evidence type="ECO:0000256" key="6">
    <source>
        <dbReference type="PIRSR" id="PIRSR000102-3"/>
    </source>
</evidence>